<organism evidence="5 6">
    <name type="scientific">Leucobacter chromiisoli</name>
    <dbReference type="NCBI Taxonomy" id="2796471"/>
    <lineage>
        <taxon>Bacteria</taxon>
        <taxon>Bacillati</taxon>
        <taxon>Actinomycetota</taxon>
        <taxon>Actinomycetes</taxon>
        <taxon>Micrococcales</taxon>
        <taxon>Microbacteriaceae</taxon>
        <taxon>Leucobacter</taxon>
    </lineage>
</organism>
<dbReference type="SUPFAM" id="SSF55174">
    <property type="entry name" value="Alpha-L RNA-binding motif"/>
    <property type="match status" value="1"/>
</dbReference>
<evidence type="ECO:0000256" key="3">
    <source>
        <dbReference type="PROSITE-ProRule" id="PRU00182"/>
    </source>
</evidence>
<dbReference type="InterPro" id="IPR047048">
    <property type="entry name" value="TlyA"/>
</dbReference>
<dbReference type="PROSITE" id="PS50889">
    <property type="entry name" value="S4"/>
    <property type="match status" value="1"/>
</dbReference>
<dbReference type="InterPro" id="IPR002877">
    <property type="entry name" value="RNA_MeTrfase_FtsJ_dom"/>
</dbReference>
<dbReference type="PIRSF" id="PIRSF005578">
    <property type="entry name" value="TlyA"/>
    <property type="match status" value="1"/>
</dbReference>
<dbReference type="GO" id="GO:0008168">
    <property type="term" value="F:methyltransferase activity"/>
    <property type="evidence" value="ECO:0007669"/>
    <property type="project" value="UniProtKB-KW"/>
</dbReference>
<evidence type="ECO:0000259" key="4">
    <source>
        <dbReference type="SMART" id="SM00363"/>
    </source>
</evidence>
<name>A0A934Q9Z0_9MICO</name>
<dbReference type="Proteomes" id="UP000608530">
    <property type="component" value="Unassembled WGS sequence"/>
</dbReference>
<dbReference type="Gene3D" id="3.40.50.150">
    <property type="entry name" value="Vaccinia Virus protein VP39"/>
    <property type="match status" value="1"/>
</dbReference>
<dbReference type="SMART" id="SM00363">
    <property type="entry name" value="S4"/>
    <property type="match status" value="1"/>
</dbReference>
<dbReference type="Pfam" id="PF01728">
    <property type="entry name" value="FtsJ"/>
    <property type="match status" value="1"/>
</dbReference>
<sequence length="283" mass="29551">MPSGTWAGAAQRLDRALAELGLVRSRSRAAELVAEGRVLVDGAVAAKAGQRIAPGSRIELEGADRYVGRAAHKLVAALDAFGVDPAGRLALDLGASTGGFTQVLLERGAEAVQAIDVGHDQLAPQLRNDDRVRLVEGCNARDLTAERLAADTGIDRRPDLVVADLSFISLTLILPAIARTAAEGADLVLLIKPQFEVGRLGIRDGIVTDPEQRASAVRAVLAAAAGLGYATRGLDASPIAGTAGNREFLVHFAPSPRETPPDPTEWEGRIRELCSDAGPVAEA</sequence>
<dbReference type="InterPro" id="IPR004538">
    <property type="entry name" value="Hemolysin_A/TlyA"/>
</dbReference>
<dbReference type="AlphaFoldDB" id="A0A934Q9Z0"/>
<evidence type="ECO:0000313" key="5">
    <source>
        <dbReference type="EMBL" id="MBK0419881.1"/>
    </source>
</evidence>
<keyword evidence="5" id="KW-0489">Methyltransferase</keyword>
<dbReference type="Gene3D" id="3.10.290.10">
    <property type="entry name" value="RNA-binding S4 domain"/>
    <property type="match status" value="1"/>
</dbReference>
<evidence type="ECO:0000313" key="6">
    <source>
        <dbReference type="Proteomes" id="UP000608530"/>
    </source>
</evidence>
<reference evidence="5" key="1">
    <citation type="submission" date="2020-12" db="EMBL/GenBank/DDBJ databases">
        <title>Leucobacter sp. CAS1, isolated from Chromium sludge.</title>
        <authorList>
            <person name="Xu Z."/>
        </authorList>
    </citation>
    <scope>NUCLEOTIDE SEQUENCE</scope>
    <source>
        <strain evidence="5">CSA1</strain>
    </source>
</reference>
<keyword evidence="5" id="KW-0808">Transferase</keyword>
<proteinExistence type="inferred from homology"/>
<dbReference type="RefSeq" id="WP_200116021.1">
    <property type="nucleotide sequence ID" value="NZ_JAEHOH010000019.1"/>
</dbReference>
<dbReference type="GO" id="GO:0003723">
    <property type="term" value="F:RNA binding"/>
    <property type="evidence" value="ECO:0007669"/>
    <property type="project" value="UniProtKB-KW"/>
</dbReference>
<comment type="caution">
    <text evidence="5">The sequence shown here is derived from an EMBL/GenBank/DDBJ whole genome shotgun (WGS) entry which is preliminary data.</text>
</comment>
<dbReference type="NCBIfam" id="TIGR00478">
    <property type="entry name" value="tly"/>
    <property type="match status" value="1"/>
</dbReference>
<dbReference type="EMBL" id="JAEHOH010000019">
    <property type="protein sequence ID" value="MBK0419881.1"/>
    <property type="molecule type" value="Genomic_DNA"/>
</dbReference>
<dbReference type="PANTHER" id="PTHR32319">
    <property type="entry name" value="BACTERIAL HEMOLYSIN-LIKE PROTEIN"/>
    <property type="match status" value="1"/>
</dbReference>
<evidence type="ECO:0000256" key="2">
    <source>
        <dbReference type="ARBA" id="ARBA00029460"/>
    </source>
</evidence>
<dbReference type="CDD" id="cd00165">
    <property type="entry name" value="S4"/>
    <property type="match status" value="1"/>
</dbReference>
<dbReference type="PANTHER" id="PTHR32319:SF0">
    <property type="entry name" value="BACTERIAL HEMOLYSIN-LIKE PROTEIN"/>
    <property type="match status" value="1"/>
</dbReference>
<comment type="similarity">
    <text evidence="2">Belongs to the TlyA family.</text>
</comment>
<feature type="domain" description="RNA-binding S4" evidence="4">
    <location>
        <begin position="11"/>
        <end position="75"/>
    </location>
</feature>
<accession>A0A934Q9Z0</accession>
<dbReference type="Pfam" id="PF01479">
    <property type="entry name" value="S4"/>
    <property type="match status" value="1"/>
</dbReference>
<dbReference type="CDD" id="cd02440">
    <property type="entry name" value="AdoMet_MTases"/>
    <property type="match status" value="1"/>
</dbReference>
<keyword evidence="1 3" id="KW-0694">RNA-binding</keyword>
<dbReference type="SUPFAM" id="SSF53335">
    <property type="entry name" value="S-adenosyl-L-methionine-dependent methyltransferases"/>
    <property type="match status" value="1"/>
</dbReference>
<keyword evidence="6" id="KW-1185">Reference proteome</keyword>
<dbReference type="InterPro" id="IPR002942">
    <property type="entry name" value="S4_RNA-bd"/>
</dbReference>
<dbReference type="InterPro" id="IPR036986">
    <property type="entry name" value="S4_RNA-bd_sf"/>
</dbReference>
<dbReference type="GO" id="GO:0032259">
    <property type="term" value="P:methylation"/>
    <property type="evidence" value="ECO:0007669"/>
    <property type="project" value="UniProtKB-KW"/>
</dbReference>
<evidence type="ECO:0000256" key="1">
    <source>
        <dbReference type="ARBA" id="ARBA00022884"/>
    </source>
</evidence>
<dbReference type="InterPro" id="IPR029063">
    <property type="entry name" value="SAM-dependent_MTases_sf"/>
</dbReference>
<protein>
    <submittedName>
        <fullName evidence="5">TlyA family RNA methyltransferase</fullName>
    </submittedName>
</protein>
<gene>
    <name evidence="5" type="ORF">JD276_12655</name>
</gene>